<dbReference type="InParanoid" id="A0A218YV65"/>
<dbReference type="GO" id="GO:0030688">
    <property type="term" value="C:preribosome, small subunit precursor"/>
    <property type="evidence" value="ECO:0007669"/>
    <property type="project" value="TreeGrafter"/>
</dbReference>
<protein>
    <recommendedName>
        <fullName evidence="4">rRNA-processing protein EFG1</fullName>
    </recommendedName>
    <alternativeName>
        <fullName evidence="5">rRNA-processing protein efg1</fullName>
    </alternativeName>
</protein>
<dbReference type="InterPro" id="IPR050786">
    <property type="entry name" value="EFG1_rRNA-proc"/>
</dbReference>
<dbReference type="PANTHER" id="PTHR33911:SF1">
    <property type="entry name" value="RRNA-PROCESSING PROTEIN EFG1"/>
    <property type="match status" value="1"/>
</dbReference>
<feature type="compositionally biased region" description="Basic and acidic residues" evidence="9">
    <location>
        <begin position="260"/>
        <end position="289"/>
    </location>
</feature>
<dbReference type="EMBL" id="MZNU01000391">
    <property type="protein sequence ID" value="OWO98499.1"/>
    <property type="molecule type" value="Genomic_DNA"/>
</dbReference>
<dbReference type="FunCoup" id="A0A218YV65">
    <property type="interactions" value="150"/>
</dbReference>
<evidence type="ECO:0000256" key="4">
    <source>
        <dbReference type="ARBA" id="ARBA00018689"/>
    </source>
</evidence>
<feature type="compositionally biased region" description="Basic and acidic residues" evidence="9">
    <location>
        <begin position="223"/>
        <end position="236"/>
    </location>
</feature>
<comment type="caution">
    <text evidence="10">The sequence shown here is derived from an EMBL/GenBank/DDBJ whole genome shotgun (WGS) entry which is preliminary data.</text>
</comment>
<organism evidence="10 11">
    <name type="scientific">Diplocarpon coronariae</name>
    <dbReference type="NCBI Taxonomy" id="2795749"/>
    <lineage>
        <taxon>Eukaryota</taxon>
        <taxon>Fungi</taxon>
        <taxon>Dikarya</taxon>
        <taxon>Ascomycota</taxon>
        <taxon>Pezizomycotina</taxon>
        <taxon>Leotiomycetes</taxon>
        <taxon>Helotiales</taxon>
        <taxon>Drepanopezizaceae</taxon>
        <taxon>Diplocarpon</taxon>
    </lineage>
</organism>
<evidence type="ECO:0000256" key="5">
    <source>
        <dbReference type="ARBA" id="ARBA00019827"/>
    </source>
</evidence>
<name>A0A218YV65_9HELO</name>
<comment type="similarity">
    <text evidence="3">Belongs to the EFG1 family.</text>
</comment>
<evidence type="ECO:0000256" key="7">
    <source>
        <dbReference type="ARBA" id="ARBA00023054"/>
    </source>
</evidence>
<keyword evidence="11" id="KW-1185">Reference proteome</keyword>
<dbReference type="Proteomes" id="UP000242519">
    <property type="component" value="Unassembled WGS sequence"/>
</dbReference>
<proteinExistence type="inferred from homology"/>
<evidence type="ECO:0000256" key="6">
    <source>
        <dbReference type="ARBA" id="ARBA00022552"/>
    </source>
</evidence>
<feature type="compositionally biased region" description="Basic and acidic residues" evidence="9">
    <location>
        <begin position="194"/>
        <end position="207"/>
    </location>
</feature>
<sequence>MASKRKYQEPEVAEAIHPSRQFLVPGSIQKPAKKPRKYEPPVYRKQAHASSVNAIKKRIRDVSRKLERTENASAEKKLEDERALTAYKQELADAEAEKTRQKMITKYHMVRFFERQKATRQMKKLRKQLLTTRSTEEVDSLKAQMHIAEVDLNYTQYHPLSETYISLYPPADSQGEEGDSKKDGKMRKPPVWAEVERAMEEGTLDRLRNRRPNAPVKITKPVKPVDRKPAKVKPDPDPVDTTGLNRRERRKALGFQKSRGKSEPISKMKRDTEFHERDGLDADMQDRSDGGFFEL</sequence>
<gene>
    <name evidence="10" type="ORF">B2J93_2234</name>
</gene>
<reference evidence="10 11" key="1">
    <citation type="submission" date="2017-04" db="EMBL/GenBank/DDBJ databases">
        <title>Draft genome sequence of Marssonina coronaria NL1: causal agent of apple blotch.</title>
        <authorList>
            <person name="Cheng Q."/>
        </authorList>
    </citation>
    <scope>NUCLEOTIDE SEQUENCE [LARGE SCALE GENOMIC DNA]</scope>
    <source>
        <strain evidence="10 11">NL1</strain>
    </source>
</reference>
<evidence type="ECO:0000256" key="8">
    <source>
        <dbReference type="ARBA" id="ARBA00023242"/>
    </source>
</evidence>
<evidence type="ECO:0000256" key="2">
    <source>
        <dbReference type="ARBA" id="ARBA00004604"/>
    </source>
</evidence>
<accession>A0A218YV65</accession>
<dbReference type="GO" id="GO:0000462">
    <property type="term" value="P:maturation of SSU-rRNA from tricistronic rRNA transcript (SSU-rRNA, 5.8S rRNA, LSU-rRNA)"/>
    <property type="evidence" value="ECO:0007669"/>
    <property type="project" value="TreeGrafter"/>
</dbReference>
<evidence type="ECO:0000313" key="10">
    <source>
        <dbReference type="EMBL" id="OWO98499.1"/>
    </source>
</evidence>
<feature type="region of interest" description="Disordered" evidence="9">
    <location>
        <begin position="168"/>
        <end position="295"/>
    </location>
</feature>
<comment type="function">
    <text evidence="1">Involved in rRNA processing.</text>
</comment>
<dbReference type="Pfam" id="PF10153">
    <property type="entry name" value="Efg1"/>
    <property type="match status" value="1"/>
</dbReference>
<dbReference type="AlphaFoldDB" id="A0A218YV65"/>
<dbReference type="OrthoDB" id="47732at2759"/>
<dbReference type="STRING" id="503106.A0A218YV65"/>
<keyword evidence="8" id="KW-0539">Nucleus</keyword>
<dbReference type="InterPro" id="IPR019310">
    <property type="entry name" value="Efg1"/>
</dbReference>
<evidence type="ECO:0000256" key="9">
    <source>
        <dbReference type="SAM" id="MobiDB-lite"/>
    </source>
</evidence>
<dbReference type="GO" id="GO:0005730">
    <property type="term" value="C:nucleolus"/>
    <property type="evidence" value="ECO:0007669"/>
    <property type="project" value="UniProtKB-SubCell"/>
</dbReference>
<keyword evidence="7" id="KW-0175">Coiled coil</keyword>
<evidence type="ECO:0000256" key="1">
    <source>
        <dbReference type="ARBA" id="ARBA00002773"/>
    </source>
</evidence>
<keyword evidence="6" id="KW-0698">rRNA processing</keyword>
<dbReference type="PANTHER" id="PTHR33911">
    <property type="entry name" value="RRNA-PROCESSING PROTEIN EFG1"/>
    <property type="match status" value="1"/>
</dbReference>
<evidence type="ECO:0000313" key="11">
    <source>
        <dbReference type="Proteomes" id="UP000242519"/>
    </source>
</evidence>
<feature type="region of interest" description="Disordered" evidence="9">
    <location>
        <begin position="1"/>
        <end position="56"/>
    </location>
</feature>
<evidence type="ECO:0000256" key="3">
    <source>
        <dbReference type="ARBA" id="ARBA00006916"/>
    </source>
</evidence>
<comment type="subcellular location">
    <subcellularLocation>
        <location evidence="2">Nucleus</location>
        <location evidence="2">Nucleolus</location>
    </subcellularLocation>
</comment>